<dbReference type="Proteomes" id="UP000193577">
    <property type="component" value="Unassembled WGS sequence"/>
</dbReference>
<proteinExistence type="inferred from homology"/>
<accession>A0A7I7SB09</accession>
<comment type="similarity">
    <text evidence="1">Belongs to the mycobacterial PPE family.</text>
</comment>
<keyword evidence="5" id="KW-1185">Reference proteome</keyword>
<dbReference type="InterPro" id="IPR038332">
    <property type="entry name" value="PPE_sf"/>
</dbReference>
<feature type="region of interest" description="Disordered" evidence="2">
    <location>
        <begin position="313"/>
        <end position="397"/>
    </location>
</feature>
<dbReference type="InterPro" id="IPR000030">
    <property type="entry name" value="PPE_dom"/>
</dbReference>
<dbReference type="AlphaFoldDB" id="A0A7I7SB09"/>
<dbReference type="Gene3D" id="1.20.1260.20">
    <property type="entry name" value="PPE superfamily"/>
    <property type="match status" value="1"/>
</dbReference>
<dbReference type="EMBL" id="NCXO01000008">
    <property type="protein sequence ID" value="OSC34772.1"/>
    <property type="molecule type" value="Genomic_DNA"/>
</dbReference>
<feature type="compositionally biased region" description="Low complexity" evidence="2">
    <location>
        <begin position="313"/>
        <end position="323"/>
    </location>
</feature>
<feature type="compositionally biased region" description="Polar residues" evidence="2">
    <location>
        <begin position="332"/>
        <end position="341"/>
    </location>
</feature>
<evidence type="ECO:0000313" key="4">
    <source>
        <dbReference type="EMBL" id="OSC34772.1"/>
    </source>
</evidence>
<reference evidence="4 5" key="1">
    <citation type="submission" date="2017-04" db="EMBL/GenBank/DDBJ databases">
        <title>The new phylogeny of genus Mycobacterium.</title>
        <authorList>
            <person name="Tortoli E."/>
            <person name="Trovato A."/>
            <person name="Cirillo D.M."/>
        </authorList>
    </citation>
    <scope>NUCLEOTIDE SEQUENCE [LARGE SCALE GENOMIC DNA]</scope>
    <source>
        <strain evidence="4 5">KCTC 19819</strain>
    </source>
</reference>
<feature type="compositionally biased region" description="Basic and acidic residues" evidence="2">
    <location>
        <begin position="384"/>
        <end position="397"/>
    </location>
</feature>
<sequence length="397" mass="39131">MPMHPWGASRPEMNSGVIETGSTSATWMAASAAWMGLSDVAMVTMGIVGAQMFASTTTISGIRSLTHEAATPPFLAWLATMAGIAAKQAAVTEIVAGSYGMTRSSMIPSVQSITNRVNERAAEATNFFGQNTPLIAELNTEYAEYTAQNAALGTTYGEVITAATLPTPIPPPPPLGSLATTAGDAASSLGDAASQIGQAAPQAMSQAASQGTQGGEMSQMFQAPMQAAQSAGQALSQGPQGLSQLMQAPAQAFGQISSLGSLMNGGSTGDSFSPALGTSGGGLPLGAHSGLGSGAGAGSGVGSGAGAGSGLGQLARAGSSSSAMSKNPVLSGISTAQEKTATSTGSGMGRGGMMPAHGGHPSGSSRRARDASIVTATTSAPPSARREAKGAERDLFS</sequence>
<organism evidence="4 5">
    <name type="scientific">Mycolicibacillus koreensis</name>
    <dbReference type="NCBI Taxonomy" id="1069220"/>
    <lineage>
        <taxon>Bacteria</taxon>
        <taxon>Bacillati</taxon>
        <taxon>Actinomycetota</taxon>
        <taxon>Actinomycetes</taxon>
        <taxon>Mycobacteriales</taxon>
        <taxon>Mycobacteriaceae</taxon>
        <taxon>Mycolicibacillus</taxon>
    </lineage>
</organism>
<evidence type="ECO:0000256" key="2">
    <source>
        <dbReference type="SAM" id="MobiDB-lite"/>
    </source>
</evidence>
<evidence type="ECO:0000256" key="1">
    <source>
        <dbReference type="ARBA" id="ARBA00010652"/>
    </source>
</evidence>
<dbReference type="SUPFAM" id="SSF140459">
    <property type="entry name" value="PE/PPE dimer-like"/>
    <property type="match status" value="1"/>
</dbReference>
<name>A0A7I7SB09_9MYCO</name>
<evidence type="ECO:0000259" key="3">
    <source>
        <dbReference type="Pfam" id="PF00823"/>
    </source>
</evidence>
<dbReference type="Pfam" id="PF00823">
    <property type="entry name" value="PPE"/>
    <property type="match status" value="1"/>
</dbReference>
<dbReference type="RefSeq" id="WP_085302821.1">
    <property type="nucleotide sequence ID" value="NZ_AP022594.1"/>
</dbReference>
<dbReference type="OrthoDB" id="4721978at2"/>
<comment type="caution">
    <text evidence="4">The sequence shown here is derived from an EMBL/GenBank/DDBJ whole genome shotgun (WGS) entry which is preliminary data.</text>
</comment>
<protein>
    <submittedName>
        <fullName evidence="4">PPE family protein</fullName>
    </submittedName>
</protein>
<gene>
    <name evidence="4" type="ORF">B8W67_05865</name>
</gene>
<evidence type="ECO:0000313" key="5">
    <source>
        <dbReference type="Proteomes" id="UP000193577"/>
    </source>
</evidence>
<feature type="domain" description="PPE" evidence="3">
    <location>
        <begin position="6"/>
        <end position="164"/>
    </location>
</feature>